<evidence type="ECO:0000256" key="2">
    <source>
        <dbReference type="ARBA" id="ARBA00007579"/>
    </source>
</evidence>
<proteinExistence type="inferred from homology"/>
<dbReference type="Proteomes" id="UP000250462">
    <property type="component" value="Unassembled WGS sequence"/>
</dbReference>
<dbReference type="NCBIfam" id="NF002995">
    <property type="entry name" value="PRK03759.1"/>
    <property type="match status" value="1"/>
</dbReference>
<dbReference type="AlphaFoldDB" id="A0A329QD95"/>
<dbReference type="HAMAP" id="MF_00202">
    <property type="entry name" value="Idi"/>
    <property type="match status" value="1"/>
</dbReference>
<evidence type="ECO:0000256" key="7">
    <source>
        <dbReference type="ARBA" id="ARBA00023211"/>
    </source>
</evidence>
<evidence type="ECO:0000313" key="14">
    <source>
        <dbReference type="Proteomes" id="UP000250462"/>
    </source>
</evidence>
<comment type="cofactor">
    <cofactor evidence="10">
        <name>Mg(2+)</name>
        <dbReference type="ChEBI" id="CHEBI:18420"/>
    </cofactor>
    <text evidence="10">Binds 1 Mg(2+) ion per subunit. The magnesium ion binds only when substrate is bound.</text>
</comment>
<comment type="subcellular location">
    <subcellularLocation>
        <location evidence="10">Cytoplasm</location>
    </subcellularLocation>
</comment>
<dbReference type="GO" id="GO:0046872">
    <property type="term" value="F:metal ion binding"/>
    <property type="evidence" value="ECO:0007669"/>
    <property type="project" value="UniProtKB-KW"/>
</dbReference>
<dbReference type="InterPro" id="IPR011876">
    <property type="entry name" value="IsopentenylPP_isomerase_typ1"/>
</dbReference>
<keyword evidence="5 10" id="KW-0479">Metal-binding</keyword>
<dbReference type="GO" id="GO:0005737">
    <property type="term" value="C:cytoplasm"/>
    <property type="evidence" value="ECO:0007669"/>
    <property type="project" value="UniProtKB-SubCell"/>
</dbReference>
<feature type="active site" evidence="10 11">
    <location>
        <position position="68"/>
    </location>
</feature>
<protein>
    <recommendedName>
        <fullName evidence="3 10">Isopentenyl-diphosphate Delta-isomerase</fullName>
        <shortName evidence="10">IPP isomerase</shortName>
        <ecNumber evidence="3 10">5.3.3.2</ecNumber>
    </recommendedName>
    <alternativeName>
        <fullName evidence="10">IPP:DMAPP isomerase</fullName>
    </alternativeName>
    <alternativeName>
        <fullName evidence="10">Isopentenyl pyrophosphate isomerase</fullName>
    </alternativeName>
</protein>
<evidence type="ECO:0000256" key="8">
    <source>
        <dbReference type="ARBA" id="ARBA00023229"/>
    </source>
</evidence>
<name>A0A329QD95_9ACTN</name>
<feature type="active site" evidence="10 11">
    <location>
        <position position="120"/>
    </location>
</feature>
<feature type="binding site" evidence="10">
    <location>
        <position position="88"/>
    </location>
    <ligand>
        <name>Mg(2+)</name>
        <dbReference type="ChEBI" id="CHEBI:18420"/>
    </ligand>
</feature>
<dbReference type="GO" id="GO:0008299">
    <property type="term" value="P:isoprenoid biosynthetic process"/>
    <property type="evidence" value="ECO:0007669"/>
    <property type="project" value="UniProtKB-UniRule"/>
</dbReference>
<keyword evidence="4 10" id="KW-0963">Cytoplasm</keyword>
<feature type="binding site" evidence="10">
    <location>
        <position position="120"/>
    </location>
    <ligand>
        <name>Mn(2+)</name>
        <dbReference type="ChEBI" id="CHEBI:29035"/>
    </ligand>
</feature>
<dbReference type="PROSITE" id="PS51462">
    <property type="entry name" value="NUDIX"/>
    <property type="match status" value="1"/>
</dbReference>
<reference evidence="13 14" key="1">
    <citation type="submission" date="2018-06" db="EMBL/GenBank/DDBJ databases">
        <title>Phytoactinopolyspora halophila sp. nov., a novel halophilic actinomycete isolated from a saline soil in China.</title>
        <authorList>
            <person name="Tang S.-K."/>
        </authorList>
    </citation>
    <scope>NUCLEOTIDE SEQUENCE [LARGE SCALE GENOMIC DNA]</scope>
    <source>
        <strain evidence="13 14">YIM 96934</strain>
    </source>
</reference>
<keyword evidence="7 10" id="KW-0464">Manganese</keyword>
<dbReference type="Gene3D" id="3.90.79.10">
    <property type="entry name" value="Nucleoside Triphosphate Pyrophosphohydrolase"/>
    <property type="match status" value="1"/>
</dbReference>
<dbReference type="NCBIfam" id="TIGR02150">
    <property type="entry name" value="IPP_isom_1"/>
    <property type="match status" value="1"/>
</dbReference>
<dbReference type="OrthoDB" id="9809458at2"/>
<comment type="caution">
    <text evidence="13">The sequence shown here is derived from an EMBL/GenBank/DDBJ whole genome shotgun (WGS) entry which is preliminary data.</text>
</comment>
<accession>A0A329QD95</accession>
<feature type="binding site" evidence="10">
    <location>
        <position position="33"/>
    </location>
    <ligand>
        <name>Mn(2+)</name>
        <dbReference type="ChEBI" id="CHEBI:29035"/>
    </ligand>
</feature>
<dbReference type="CDD" id="cd02885">
    <property type="entry name" value="NUDIX_IPP_Isomerase"/>
    <property type="match status" value="1"/>
</dbReference>
<evidence type="ECO:0000256" key="3">
    <source>
        <dbReference type="ARBA" id="ARBA00012057"/>
    </source>
</evidence>
<organism evidence="13 14">
    <name type="scientific">Phytoactinopolyspora halophila</name>
    <dbReference type="NCBI Taxonomy" id="1981511"/>
    <lineage>
        <taxon>Bacteria</taxon>
        <taxon>Bacillati</taxon>
        <taxon>Actinomycetota</taxon>
        <taxon>Actinomycetes</taxon>
        <taxon>Jiangellales</taxon>
        <taxon>Jiangellaceae</taxon>
        <taxon>Phytoactinopolyspora</taxon>
    </lineage>
</organism>
<evidence type="ECO:0000256" key="4">
    <source>
        <dbReference type="ARBA" id="ARBA00022490"/>
    </source>
</evidence>
<dbReference type="PIRSF" id="PIRSF018427">
    <property type="entry name" value="Isopntndiph_ism"/>
    <property type="match status" value="1"/>
</dbReference>
<evidence type="ECO:0000259" key="12">
    <source>
        <dbReference type="PROSITE" id="PS51462"/>
    </source>
</evidence>
<keyword evidence="9 10" id="KW-0413">Isomerase</keyword>
<feature type="binding site" evidence="10">
    <location>
        <position position="118"/>
    </location>
    <ligand>
        <name>Mn(2+)</name>
        <dbReference type="ChEBI" id="CHEBI:29035"/>
    </ligand>
</feature>
<evidence type="ECO:0000256" key="9">
    <source>
        <dbReference type="ARBA" id="ARBA00023235"/>
    </source>
</evidence>
<evidence type="ECO:0000256" key="10">
    <source>
        <dbReference type="HAMAP-Rule" id="MF_00202"/>
    </source>
</evidence>
<evidence type="ECO:0000256" key="6">
    <source>
        <dbReference type="ARBA" id="ARBA00022842"/>
    </source>
</evidence>
<dbReference type="GO" id="GO:0050992">
    <property type="term" value="P:dimethylallyl diphosphate biosynthetic process"/>
    <property type="evidence" value="ECO:0007669"/>
    <property type="project" value="UniProtKB-UniRule"/>
</dbReference>
<comment type="catalytic activity">
    <reaction evidence="10">
        <text>isopentenyl diphosphate = dimethylallyl diphosphate</text>
        <dbReference type="Rhea" id="RHEA:23284"/>
        <dbReference type="ChEBI" id="CHEBI:57623"/>
        <dbReference type="ChEBI" id="CHEBI:128769"/>
        <dbReference type="EC" id="5.3.3.2"/>
    </reaction>
</comment>
<comment type="similarity">
    <text evidence="2 10">Belongs to the IPP isomerase type 1 family.</text>
</comment>
<dbReference type="SUPFAM" id="SSF55811">
    <property type="entry name" value="Nudix"/>
    <property type="match status" value="1"/>
</dbReference>
<keyword evidence="8 10" id="KW-0414">Isoprene biosynthesis</keyword>
<feature type="domain" description="Nudix hydrolase" evidence="12">
    <location>
        <begin position="31"/>
        <end position="174"/>
    </location>
</feature>
<dbReference type="InterPro" id="IPR000086">
    <property type="entry name" value="NUDIX_hydrolase_dom"/>
</dbReference>
<feature type="binding site" evidence="10">
    <location>
        <position position="26"/>
    </location>
    <ligand>
        <name>Mn(2+)</name>
        <dbReference type="ChEBI" id="CHEBI:29035"/>
    </ligand>
</feature>
<comment type="pathway">
    <text evidence="1 10">Isoprenoid biosynthesis; dimethylallyl diphosphate biosynthesis; dimethylallyl diphosphate from isopentenyl diphosphate: step 1/1.</text>
</comment>
<comment type="cofactor">
    <cofactor evidence="10">
        <name>Mn(2+)</name>
        <dbReference type="ChEBI" id="CHEBI:29035"/>
    </cofactor>
    <text evidence="10">Binds 1 Mn(2+) ion per subunit.</text>
</comment>
<gene>
    <name evidence="10" type="primary">idi</name>
    <name evidence="13" type="ORF">DPM12_19040</name>
</gene>
<dbReference type="GO" id="GO:0004452">
    <property type="term" value="F:isopentenyl-diphosphate delta-isomerase activity"/>
    <property type="evidence" value="ECO:0007669"/>
    <property type="project" value="UniProtKB-UniRule"/>
</dbReference>
<dbReference type="EC" id="5.3.3.2" evidence="3 10"/>
<evidence type="ECO:0000256" key="11">
    <source>
        <dbReference type="PIRSR" id="PIRSR018427-1"/>
    </source>
</evidence>
<dbReference type="EMBL" id="QMIG01000027">
    <property type="protein sequence ID" value="RAW10267.1"/>
    <property type="molecule type" value="Genomic_DNA"/>
</dbReference>
<keyword evidence="14" id="KW-1185">Reference proteome</keyword>
<dbReference type="PANTHER" id="PTHR10885">
    <property type="entry name" value="ISOPENTENYL-DIPHOSPHATE DELTA-ISOMERASE"/>
    <property type="match status" value="1"/>
</dbReference>
<keyword evidence="6 10" id="KW-0460">Magnesium</keyword>
<sequence length="199" mass="21975">MTGDERVVLCGPDGDAAGTMSKRSVHHTDTPLHLAFSCYAFDEQGRVLVTWRAKSKLTWPGVRTNTCCGHPLPGEEMRAAVARRMWHELGLVVERAQVHLLLPRFRYRAVMAETGIVEHEMCPVWRVVVSGGASVVPAADEVDRYTWVPWLDFCETVGDDPSSVSPWCALQVMALWRLGDDPLGWPVADDAELPPAAVA</sequence>
<dbReference type="PANTHER" id="PTHR10885:SF0">
    <property type="entry name" value="ISOPENTENYL-DIPHOSPHATE DELTA-ISOMERASE"/>
    <property type="match status" value="1"/>
</dbReference>
<comment type="function">
    <text evidence="10">Catalyzes the 1,3-allylic rearrangement of the homoallylic substrate isopentenyl (IPP) to its highly electrophilic allylic isomer, dimethylallyl diphosphate (DMAPP).</text>
</comment>
<feature type="binding site" evidence="10">
    <location>
        <position position="70"/>
    </location>
    <ligand>
        <name>Mn(2+)</name>
        <dbReference type="ChEBI" id="CHEBI:29035"/>
    </ligand>
</feature>
<evidence type="ECO:0000256" key="1">
    <source>
        <dbReference type="ARBA" id="ARBA00004826"/>
    </source>
</evidence>
<dbReference type="RefSeq" id="WP_112259947.1">
    <property type="nucleotide sequence ID" value="NZ_QMIG01000027.1"/>
</dbReference>
<dbReference type="UniPathway" id="UPA00059">
    <property type="reaction ID" value="UER00104"/>
</dbReference>
<dbReference type="InterPro" id="IPR056375">
    <property type="entry name" value="Idi_bact"/>
</dbReference>
<dbReference type="Pfam" id="PF00293">
    <property type="entry name" value="NUDIX"/>
    <property type="match status" value="1"/>
</dbReference>
<evidence type="ECO:0000256" key="5">
    <source>
        <dbReference type="ARBA" id="ARBA00022723"/>
    </source>
</evidence>
<evidence type="ECO:0000313" key="13">
    <source>
        <dbReference type="EMBL" id="RAW10267.1"/>
    </source>
</evidence>
<dbReference type="InterPro" id="IPR015797">
    <property type="entry name" value="NUDIX_hydrolase-like_dom_sf"/>
</dbReference>